<dbReference type="EMBL" id="UINC01208750">
    <property type="protein sequence ID" value="SVE31445.1"/>
    <property type="molecule type" value="Genomic_DNA"/>
</dbReference>
<sequence length="115" mass="11268">VSELKVDKISPAGVGNETIIGDSGDTFTVPSGATLTVAGALNVTGTTALADGTVAIAELDIDGATDIGEAIVDADLLIIDNGAGGTNRKTTASRFATYVGASAGAFNIANLDIDG</sequence>
<reference evidence="1" key="1">
    <citation type="submission" date="2018-05" db="EMBL/GenBank/DDBJ databases">
        <authorList>
            <person name="Lanie J.A."/>
            <person name="Ng W.-L."/>
            <person name="Kazmierczak K.M."/>
            <person name="Andrzejewski T.M."/>
            <person name="Davidsen T.M."/>
            <person name="Wayne K.J."/>
            <person name="Tettelin H."/>
            <person name="Glass J.I."/>
            <person name="Rusch D."/>
            <person name="Podicherti R."/>
            <person name="Tsui H.-C.T."/>
            <person name="Winkler M.E."/>
        </authorList>
    </citation>
    <scope>NUCLEOTIDE SEQUENCE</scope>
</reference>
<accession>A0A383CI95</accession>
<feature type="non-terminal residue" evidence="1">
    <location>
        <position position="115"/>
    </location>
</feature>
<gene>
    <name evidence="1" type="ORF">METZ01_LOCUS484299</name>
</gene>
<protein>
    <submittedName>
        <fullName evidence="1">Uncharacterized protein</fullName>
    </submittedName>
</protein>
<dbReference type="AlphaFoldDB" id="A0A383CI95"/>
<organism evidence="1">
    <name type="scientific">marine metagenome</name>
    <dbReference type="NCBI Taxonomy" id="408172"/>
    <lineage>
        <taxon>unclassified sequences</taxon>
        <taxon>metagenomes</taxon>
        <taxon>ecological metagenomes</taxon>
    </lineage>
</organism>
<feature type="non-terminal residue" evidence="1">
    <location>
        <position position="1"/>
    </location>
</feature>
<evidence type="ECO:0000313" key="1">
    <source>
        <dbReference type="EMBL" id="SVE31445.1"/>
    </source>
</evidence>
<name>A0A383CI95_9ZZZZ</name>
<proteinExistence type="predicted"/>